<feature type="region of interest" description="Disordered" evidence="1">
    <location>
        <begin position="184"/>
        <end position="212"/>
    </location>
</feature>
<protein>
    <submittedName>
        <fullName evidence="2">Uncharacterized protein</fullName>
    </submittedName>
</protein>
<evidence type="ECO:0000313" key="3">
    <source>
        <dbReference type="Proteomes" id="UP000465221"/>
    </source>
</evidence>
<evidence type="ECO:0000256" key="1">
    <source>
        <dbReference type="SAM" id="MobiDB-lite"/>
    </source>
</evidence>
<dbReference type="InterPro" id="IPR022190">
    <property type="entry name" value="DUF3716"/>
</dbReference>
<organism evidence="2 3">
    <name type="scientific">Aspergillus udagawae</name>
    <dbReference type="NCBI Taxonomy" id="91492"/>
    <lineage>
        <taxon>Eukaryota</taxon>
        <taxon>Fungi</taxon>
        <taxon>Dikarya</taxon>
        <taxon>Ascomycota</taxon>
        <taxon>Pezizomycotina</taxon>
        <taxon>Eurotiomycetes</taxon>
        <taxon>Eurotiomycetidae</taxon>
        <taxon>Eurotiales</taxon>
        <taxon>Aspergillaceae</taxon>
        <taxon>Aspergillus</taxon>
        <taxon>Aspergillus subgen. Fumigati</taxon>
    </lineage>
</organism>
<sequence length="332" mass="36880">MTSVRRPFNKSRGAALKKARKEFKGPIEKAADKYAIKLLDKARDFNEDWSTNTRGRPVKAPVTESHQRSAALLHQRGEKLCEADSCSRCSSNKGVWQSCVVAPIYKNRALYSYACSNCIHYKRPSECSLRRKFQSNGGSAWVDPKKTKWTAFDASCGTHADESPGKSFGAAGCLPLSSRKNLNGFNEKGNREREAESEALSRNGRRTEVSVVVHSPPRATKQSSCVKIEGRTLRGSNKLLKEKDLKRVRTSIIKTKNLLWGLRARKDMLKRRLRLRDNSRVMNEDDSSGSSDSPSDSDVSVSSDSSNSSHDSDGSEASDTCDSSGERYESDE</sequence>
<feature type="compositionally biased region" description="Low complexity" evidence="1">
    <location>
        <begin position="288"/>
        <end position="309"/>
    </location>
</feature>
<dbReference type="EMBL" id="BLKC01000119">
    <property type="protein sequence ID" value="GFF55005.1"/>
    <property type="molecule type" value="Genomic_DNA"/>
</dbReference>
<dbReference type="AlphaFoldDB" id="A0A8H3SAP5"/>
<comment type="caution">
    <text evidence="2">The sequence shown here is derived from an EMBL/GenBank/DDBJ whole genome shotgun (WGS) entry which is preliminary data.</text>
</comment>
<name>A0A8H3SAP5_9EURO</name>
<evidence type="ECO:0000313" key="2">
    <source>
        <dbReference type="EMBL" id="GFF55005.1"/>
    </source>
</evidence>
<gene>
    <name evidence="2" type="ORF">IFM46972_10162</name>
</gene>
<proteinExistence type="predicted"/>
<accession>A0A8H3SAP5</accession>
<dbReference type="Proteomes" id="UP000465221">
    <property type="component" value="Unassembled WGS sequence"/>
</dbReference>
<feature type="region of interest" description="Disordered" evidence="1">
    <location>
        <begin position="280"/>
        <end position="332"/>
    </location>
</feature>
<dbReference type="Pfam" id="PF12511">
    <property type="entry name" value="DUF3716"/>
    <property type="match status" value="1"/>
</dbReference>
<reference evidence="2 3" key="1">
    <citation type="submission" date="2020-01" db="EMBL/GenBank/DDBJ databases">
        <title>Draft genome sequence of Aspergillus udagawae IFM 46972.</title>
        <authorList>
            <person name="Takahashi H."/>
            <person name="Yaguchi T."/>
        </authorList>
    </citation>
    <scope>NUCLEOTIDE SEQUENCE [LARGE SCALE GENOMIC DNA]</scope>
    <source>
        <strain evidence="2 3">IFM 46972</strain>
    </source>
</reference>
<feature type="region of interest" description="Disordered" evidence="1">
    <location>
        <begin position="1"/>
        <end position="20"/>
    </location>
</feature>